<proteinExistence type="predicted"/>
<comment type="caution">
    <text evidence="1">The sequence shown here is derived from an EMBL/GenBank/DDBJ whole genome shotgun (WGS) entry which is preliminary data.</text>
</comment>
<reference evidence="1" key="2">
    <citation type="journal article" date="2022" name="New Phytol.">
        <title>Evolutionary transition to the ectomycorrhizal habit in the genomes of a hyperdiverse lineage of mushroom-forming fungi.</title>
        <authorList>
            <person name="Looney B."/>
            <person name="Miyauchi S."/>
            <person name="Morin E."/>
            <person name="Drula E."/>
            <person name="Courty P.E."/>
            <person name="Kohler A."/>
            <person name="Kuo A."/>
            <person name="LaButti K."/>
            <person name="Pangilinan J."/>
            <person name="Lipzen A."/>
            <person name="Riley R."/>
            <person name="Andreopoulos W."/>
            <person name="He G."/>
            <person name="Johnson J."/>
            <person name="Nolan M."/>
            <person name="Tritt A."/>
            <person name="Barry K.W."/>
            <person name="Grigoriev I.V."/>
            <person name="Nagy L.G."/>
            <person name="Hibbett D."/>
            <person name="Henrissat B."/>
            <person name="Matheny P.B."/>
            <person name="Labbe J."/>
            <person name="Martin F.M."/>
        </authorList>
    </citation>
    <scope>NUCLEOTIDE SEQUENCE</scope>
    <source>
        <strain evidence="1">HHB10654</strain>
    </source>
</reference>
<evidence type="ECO:0000313" key="2">
    <source>
        <dbReference type="Proteomes" id="UP000814140"/>
    </source>
</evidence>
<name>A0ACB8T0U9_9AGAM</name>
<reference evidence="1" key="1">
    <citation type="submission" date="2021-03" db="EMBL/GenBank/DDBJ databases">
        <authorList>
            <consortium name="DOE Joint Genome Institute"/>
            <person name="Ahrendt S."/>
            <person name="Looney B.P."/>
            <person name="Miyauchi S."/>
            <person name="Morin E."/>
            <person name="Drula E."/>
            <person name="Courty P.E."/>
            <person name="Chicoki N."/>
            <person name="Fauchery L."/>
            <person name="Kohler A."/>
            <person name="Kuo A."/>
            <person name="Labutti K."/>
            <person name="Pangilinan J."/>
            <person name="Lipzen A."/>
            <person name="Riley R."/>
            <person name="Andreopoulos W."/>
            <person name="He G."/>
            <person name="Johnson J."/>
            <person name="Barry K.W."/>
            <person name="Grigoriev I.V."/>
            <person name="Nagy L."/>
            <person name="Hibbett D."/>
            <person name="Henrissat B."/>
            <person name="Matheny P.B."/>
            <person name="Labbe J."/>
            <person name="Martin F."/>
        </authorList>
    </citation>
    <scope>NUCLEOTIDE SEQUENCE</scope>
    <source>
        <strain evidence="1">HHB10654</strain>
    </source>
</reference>
<accession>A0ACB8T0U9</accession>
<keyword evidence="2" id="KW-1185">Reference proteome</keyword>
<evidence type="ECO:0000313" key="1">
    <source>
        <dbReference type="EMBL" id="KAI0062077.1"/>
    </source>
</evidence>
<sequence>MDEFTSYDALLLRSDGRTPSIVSLLTVSATTDSIYSPISARDYGRIPFPEVHMQYIAQDLPRAWHSQIAPRLRGMSADFASPYIIFYPIVSEDGMPFPVNRTTRHIQGMKFNIEQAWRGNLVVAKFTDFRMNTLTNMSIADYPVVRNYLSSNGPYVT</sequence>
<dbReference type="Proteomes" id="UP000814140">
    <property type="component" value="Unassembled WGS sequence"/>
</dbReference>
<gene>
    <name evidence="1" type="ORF">BV25DRAFT_1838594</name>
</gene>
<protein>
    <submittedName>
        <fullName evidence="1">Uncharacterized protein</fullName>
    </submittedName>
</protein>
<organism evidence="1 2">
    <name type="scientific">Artomyces pyxidatus</name>
    <dbReference type="NCBI Taxonomy" id="48021"/>
    <lineage>
        <taxon>Eukaryota</taxon>
        <taxon>Fungi</taxon>
        <taxon>Dikarya</taxon>
        <taxon>Basidiomycota</taxon>
        <taxon>Agaricomycotina</taxon>
        <taxon>Agaricomycetes</taxon>
        <taxon>Russulales</taxon>
        <taxon>Auriscalpiaceae</taxon>
        <taxon>Artomyces</taxon>
    </lineage>
</organism>
<dbReference type="EMBL" id="MU277209">
    <property type="protein sequence ID" value="KAI0062077.1"/>
    <property type="molecule type" value="Genomic_DNA"/>
</dbReference>